<proteinExistence type="predicted"/>
<dbReference type="EMBL" id="JAYMYS010000009">
    <property type="protein sequence ID" value="KAK7380327.1"/>
    <property type="molecule type" value="Genomic_DNA"/>
</dbReference>
<sequence>MDSCFAISDEENNCFSGSLKKKEDIRGDVRKEERQECYVCHKEVIYKRGSSGWKSPNSRRNLPPGSFVCRIKGTEANGKEKRNREIMNRSNYTLSMCRELAFA</sequence>
<accession>A0AAN9RQA9</accession>
<comment type="caution">
    <text evidence="1">The sequence shown here is derived from an EMBL/GenBank/DDBJ whole genome shotgun (WGS) entry which is preliminary data.</text>
</comment>
<evidence type="ECO:0000313" key="1">
    <source>
        <dbReference type="EMBL" id="KAK7380327.1"/>
    </source>
</evidence>
<evidence type="ECO:0000313" key="2">
    <source>
        <dbReference type="Proteomes" id="UP001386955"/>
    </source>
</evidence>
<reference evidence="1 2" key="1">
    <citation type="submission" date="2024-01" db="EMBL/GenBank/DDBJ databases">
        <title>The genomes of 5 underutilized Papilionoideae crops provide insights into root nodulation and disease resistanc.</title>
        <authorList>
            <person name="Jiang F."/>
        </authorList>
    </citation>
    <scope>NUCLEOTIDE SEQUENCE [LARGE SCALE GENOMIC DNA]</scope>
    <source>
        <strain evidence="1">DUOXIRENSHENG_FW03</strain>
        <tissue evidence="1">Leaves</tissue>
    </source>
</reference>
<dbReference type="AlphaFoldDB" id="A0AAN9RQA9"/>
<name>A0AAN9RQA9_PSOTE</name>
<keyword evidence="2" id="KW-1185">Reference proteome</keyword>
<dbReference type="Proteomes" id="UP001386955">
    <property type="component" value="Unassembled WGS sequence"/>
</dbReference>
<organism evidence="1 2">
    <name type="scientific">Psophocarpus tetragonolobus</name>
    <name type="common">Winged bean</name>
    <name type="synonym">Dolichos tetragonolobus</name>
    <dbReference type="NCBI Taxonomy" id="3891"/>
    <lineage>
        <taxon>Eukaryota</taxon>
        <taxon>Viridiplantae</taxon>
        <taxon>Streptophyta</taxon>
        <taxon>Embryophyta</taxon>
        <taxon>Tracheophyta</taxon>
        <taxon>Spermatophyta</taxon>
        <taxon>Magnoliopsida</taxon>
        <taxon>eudicotyledons</taxon>
        <taxon>Gunneridae</taxon>
        <taxon>Pentapetalae</taxon>
        <taxon>rosids</taxon>
        <taxon>fabids</taxon>
        <taxon>Fabales</taxon>
        <taxon>Fabaceae</taxon>
        <taxon>Papilionoideae</taxon>
        <taxon>50 kb inversion clade</taxon>
        <taxon>NPAAA clade</taxon>
        <taxon>indigoferoid/millettioid clade</taxon>
        <taxon>Phaseoleae</taxon>
        <taxon>Psophocarpus</taxon>
    </lineage>
</organism>
<protein>
    <submittedName>
        <fullName evidence="1">Uncharacterized protein</fullName>
    </submittedName>
</protein>
<gene>
    <name evidence="1" type="ORF">VNO78_32835</name>
</gene>